<dbReference type="Proteomes" id="UP000256805">
    <property type="component" value="Unassembled WGS sequence"/>
</dbReference>
<name>A0A375J6G5_9BURK</name>
<dbReference type="InterPro" id="IPR042100">
    <property type="entry name" value="Bug_dom1"/>
</dbReference>
<evidence type="ECO:0000313" key="1">
    <source>
        <dbReference type="EMBL" id="SPS00765.1"/>
    </source>
</evidence>
<proteinExistence type="predicted"/>
<dbReference type="AlphaFoldDB" id="A0A375J6G5"/>
<gene>
    <name evidence="1" type="ORF">CBM2634_B170092</name>
</gene>
<accession>A0A375J6G5</accession>
<dbReference type="Gene3D" id="3.40.190.150">
    <property type="entry name" value="Bordetella uptake gene, domain 1"/>
    <property type="match status" value="1"/>
</dbReference>
<sequence length="59" mass="6726">MNRAAGIFADCEREKRFTAQLAEQGARPYPGSCADMAQLMEKEGKRWREVIDHARISLD</sequence>
<evidence type="ECO:0000313" key="2">
    <source>
        <dbReference type="Proteomes" id="UP000256805"/>
    </source>
</evidence>
<organism evidence="1 2">
    <name type="scientific">Cupriavidus taiwanensis</name>
    <dbReference type="NCBI Taxonomy" id="164546"/>
    <lineage>
        <taxon>Bacteria</taxon>
        <taxon>Pseudomonadati</taxon>
        <taxon>Pseudomonadota</taxon>
        <taxon>Betaproteobacteria</taxon>
        <taxon>Burkholderiales</taxon>
        <taxon>Burkholderiaceae</taxon>
        <taxon>Cupriavidus</taxon>
    </lineage>
</organism>
<reference evidence="1 2" key="1">
    <citation type="submission" date="2018-01" db="EMBL/GenBank/DDBJ databases">
        <authorList>
            <person name="Gaut B.S."/>
            <person name="Morton B.R."/>
            <person name="Clegg M.T."/>
            <person name="Duvall M.R."/>
        </authorList>
    </citation>
    <scope>NUCLEOTIDE SEQUENCE [LARGE SCALE GENOMIC DNA]</scope>
    <source>
        <strain evidence="1">Cupriavidus taiwanensis cmp 52</strain>
    </source>
</reference>
<dbReference type="EMBL" id="OVTA01000040">
    <property type="protein sequence ID" value="SPS00765.1"/>
    <property type="molecule type" value="Genomic_DNA"/>
</dbReference>
<protein>
    <submittedName>
        <fullName evidence="1">Uncharacterized protein</fullName>
    </submittedName>
</protein>